<dbReference type="AlphaFoldDB" id="C1H6Q3"/>
<evidence type="ECO:0000256" key="1">
    <source>
        <dbReference type="SAM" id="MobiDB-lite"/>
    </source>
</evidence>
<dbReference type="OMA" id="YASDFYA"/>
<dbReference type="GeneID" id="9094973"/>
<proteinExistence type="predicted"/>
<dbReference type="InterPro" id="IPR022793">
    <property type="entry name" value="Rrn10"/>
</dbReference>
<accession>C1H6Q3</accession>
<keyword evidence="3" id="KW-1185">Reference proteome</keyword>
<feature type="compositionally biased region" description="Basic residues" evidence="1">
    <location>
        <begin position="193"/>
        <end position="203"/>
    </location>
</feature>
<dbReference type="PANTHER" id="PTHR28054">
    <property type="entry name" value="RNA POLYMERASE I-SPECIFIC TRANSCRIPTION INITIATION FACTOR RRN10"/>
    <property type="match status" value="1"/>
</dbReference>
<dbReference type="VEuPathDB" id="FungiDB:PAAG_06444"/>
<dbReference type="eggNOG" id="ENOG502S1BQ">
    <property type="taxonomic scope" value="Eukaryota"/>
</dbReference>
<dbReference type="RefSeq" id="XP_002791705.1">
    <property type="nucleotide sequence ID" value="XM_002791659.2"/>
</dbReference>
<sequence length="203" mass="22265">MTGGYLSQAESSNDLPPRVSQRRQASVYDAVAGRVSSSGFRPPLLSRQAHAPSSVPVAPEEALFRRLNAPVRYVENDFYFADERLPADKRLPDSDILKAIHTYASDFYASATLDQGHTDFLSFDETALIALGILLEEAANESLGETGDMIFVEGEEITDPEETFPRSGSLSQGRKRVTAGSGSAPSGDETARLRKNRTKRQRR</sequence>
<dbReference type="Pfam" id="PF05234">
    <property type="entry name" value="UAF_Rrn10"/>
    <property type="match status" value="1"/>
</dbReference>
<dbReference type="KEGG" id="pbl:PAAG_06444"/>
<organism evidence="2 3">
    <name type="scientific">Paracoccidioides lutzii (strain ATCC MYA-826 / Pb01)</name>
    <name type="common">Paracoccidioides brasiliensis</name>
    <dbReference type="NCBI Taxonomy" id="502779"/>
    <lineage>
        <taxon>Eukaryota</taxon>
        <taxon>Fungi</taxon>
        <taxon>Dikarya</taxon>
        <taxon>Ascomycota</taxon>
        <taxon>Pezizomycotina</taxon>
        <taxon>Eurotiomycetes</taxon>
        <taxon>Eurotiomycetidae</taxon>
        <taxon>Onygenales</taxon>
        <taxon>Ajellomycetaceae</taxon>
        <taxon>Paracoccidioides</taxon>
    </lineage>
</organism>
<evidence type="ECO:0000313" key="2">
    <source>
        <dbReference type="EMBL" id="EEH35397.1"/>
    </source>
</evidence>
<protein>
    <submittedName>
        <fullName evidence="2">Uncharacterized protein</fullName>
    </submittedName>
</protein>
<dbReference type="PANTHER" id="PTHR28054:SF1">
    <property type="entry name" value="RNA POLYMERASE I-SPECIFIC TRANSCRIPTION INITIATION FACTOR RRN10"/>
    <property type="match status" value="1"/>
</dbReference>
<evidence type="ECO:0000313" key="3">
    <source>
        <dbReference type="Proteomes" id="UP000002059"/>
    </source>
</evidence>
<feature type="region of interest" description="Disordered" evidence="1">
    <location>
        <begin position="156"/>
        <end position="203"/>
    </location>
</feature>
<dbReference type="Proteomes" id="UP000002059">
    <property type="component" value="Partially assembled WGS sequence"/>
</dbReference>
<dbReference type="OrthoDB" id="2565191at2759"/>
<dbReference type="HOGENOM" id="CLU_066274_1_0_1"/>
<dbReference type="GO" id="GO:0006360">
    <property type="term" value="P:transcription by RNA polymerase I"/>
    <property type="evidence" value="ECO:0007669"/>
    <property type="project" value="InterPro"/>
</dbReference>
<dbReference type="STRING" id="502779.C1H6Q3"/>
<reference evidence="2 3" key="1">
    <citation type="journal article" date="2011" name="PLoS Genet.">
        <title>Comparative genomic analysis of human fungal pathogens causing paracoccidioidomycosis.</title>
        <authorList>
            <person name="Desjardins C.A."/>
            <person name="Champion M.D."/>
            <person name="Holder J.W."/>
            <person name="Muszewska A."/>
            <person name="Goldberg J."/>
            <person name="Bailao A.M."/>
            <person name="Brigido M.M."/>
            <person name="Ferreira M.E."/>
            <person name="Garcia A.M."/>
            <person name="Grynberg M."/>
            <person name="Gujja S."/>
            <person name="Heiman D.I."/>
            <person name="Henn M.R."/>
            <person name="Kodira C.D."/>
            <person name="Leon-Narvaez H."/>
            <person name="Longo L.V."/>
            <person name="Ma L.J."/>
            <person name="Malavazi I."/>
            <person name="Matsuo A.L."/>
            <person name="Morais F.V."/>
            <person name="Pereira M."/>
            <person name="Rodriguez-Brito S."/>
            <person name="Sakthikumar S."/>
            <person name="Salem-Izacc S.M."/>
            <person name="Sykes S.M."/>
            <person name="Teixeira M.M."/>
            <person name="Vallejo M.C."/>
            <person name="Walter M.E."/>
            <person name="Yandava C."/>
            <person name="Young S."/>
            <person name="Zeng Q."/>
            <person name="Zucker J."/>
            <person name="Felipe M.S."/>
            <person name="Goldman G.H."/>
            <person name="Haas B.J."/>
            <person name="McEwen J.G."/>
            <person name="Nino-Vega G."/>
            <person name="Puccia R."/>
            <person name="San-Blas G."/>
            <person name="Soares C.M."/>
            <person name="Birren B.W."/>
            <person name="Cuomo C.A."/>
        </authorList>
    </citation>
    <scope>NUCLEOTIDE SEQUENCE [LARGE SCALE GENOMIC DNA]</scope>
    <source>
        <strain evidence="3">ATCC MYA-826 / Pb01</strain>
    </source>
</reference>
<feature type="region of interest" description="Disordered" evidence="1">
    <location>
        <begin position="1"/>
        <end position="23"/>
    </location>
</feature>
<name>C1H6Q3_PARBA</name>
<dbReference type="EMBL" id="KN294009">
    <property type="protein sequence ID" value="EEH35397.1"/>
    <property type="molecule type" value="Genomic_DNA"/>
</dbReference>
<gene>
    <name evidence="2" type="ORF">PAAG_06444</name>
</gene>